<proteinExistence type="predicted"/>
<feature type="chain" id="PRO_5039144237" description="Pyroglutamyl peptidase" evidence="2">
    <location>
        <begin position="28"/>
        <end position="454"/>
    </location>
</feature>
<dbReference type="Proteomes" id="UP000265614">
    <property type="component" value="Unassembled WGS sequence"/>
</dbReference>
<keyword evidence="2" id="KW-0732">Signal</keyword>
<protein>
    <recommendedName>
        <fullName evidence="5">Pyroglutamyl peptidase</fullName>
    </recommendedName>
</protein>
<evidence type="ECO:0000256" key="1">
    <source>
        <dbReference type="SAM" id="MobiDB-lite"/>
    </source>
</evidence>
<evidence type="ECO:0000313" key="3">
    <source>
        <dbReference type="EMBL" id="RJK96415.1"/>
    </source>
</evidence>
<organism evidence="3 4">
    <name type="scientific">Vallicoccus soli</name>
    <dbReference type="NCBI Taxonomy" id="2339232"/>
    <lineage>
        <taxon>Bacteria</taxon>
        <taxon>Bacillati</taxon>
        <taxon>Actinomycetota</taxon>
        <taxon>Actinomycetes</taxon>
        <taxon>Motilibacterales</taxon>
        <taxon>Vallicoccaceae</taxon>
        <taxon>Vallicoccus</taxon>
    </lineage>
</organism>
<feature type="signal peptide" evidence="2">
    <location>
        <begin position="1"/>
        <end position="27"/>
    </location>
</feature>
<feature type="compositionally biased region" description="Polar residues" evidence="1">
    <location>
        <begin position="289"/>
        <end position="298"/>
    </location>
</feature>
<feature type="region of interest" description="Disordered" evidence="1">
    <location>
        <begin position="283"/>
        <end position="306"/>
    </location>
</feature>
<dbReference type="Gene3D" id="3.40.630.20">
    <property type="entry name" value="Peptidase C15, pyroglutamyl peptidase I-like"/>
    <property type="match status" value="1"/>
</dbReference>
<keyword evidence="4" id="KW-1185">Reference proteome</keyword>
<dbReference type="InterPro" id="IPR036440">
    <property type="entry name" value="Peptidase_C15-like_sf"/>
</dbReference>
<evidence type="ECO:0000313" key="4">
    <source>
        <dbReference type="Proteomes" id="UP000265614"/>
    </source>
</evidence>
<dbReference type="OrthoDB" id="4555199at2"/>
<dbReference type="SUPFAM" id="SSF53182">
    <property type="entry name" value="Pyrrolidone carboxyl peptidase (pyroglutamate aminopeptidase)"/>
    <property type="match status" value="1"/>
</dbReference>
<dbReference type="EMBL" id="QZEZ01000003">
    <property type="protein sequence ID" value="RJK96415.1"/>
    <property type="molecule type" value="Genomic_DNA"/>
</dbReference>
<sequence>MALPRPSLRRSLAGAAAVAVVASGATAVSLGGAVADEPVTPAAPCLRTDAVLTVEESRLGEPLLPGGEPAARRFVEAAGFDGLVQRFYDRLCGATSLAAAERVVRFHGQRLWDVAVARAQGGNGLGTIDRYDDRPLYWARTTMSAAVRSLDADYLESGLQRQALLRILDRTSRGHESIAWPAGDAERVMISGFDTYSLDASLRNSNPSGATALQLDGRTLDTPEGPVTVQAVVLPVNYTDFDQGVVEDAFGQVLRTGEDRADLIMTISQTGRGRMDIEQWAANARGGSPDNNRNQQFGPVSRPSYWPQPYTSPNWIETTLPYQAMIDAGTGPWPVVLNDGICEWPAGTFDDTTGAPDLPDPTELVCKDDPSPGSAAASGPGGSYLSNESMYRSNRLRLGMRAWDVPGGHLHISALQYPTDLDLLTDPAFEADRKAVVDQTIALVAAAGAAVDER</sequence>
<dbReference type="RefSeq" id="WP_119950146.1">
    <property type="nucleotide sequence ID" value="NZ_QZEZ01000003.1"/>
</dbReference>
<reference evidence="3 4" key="1">
    <citation type="submission" date="2018-09" db="EMBL/GenBank/DDBJ databases">
        <title>YIM 75000 draft genome.</title>
        <authorList>
            <person name="Tang S."/>
            <person name="Feng Y."/>
        </authorList>
    </citation>
    <scope>NUCLEOTIDE SEQUENCE [LARGE SCALE GENOMIC DNA]</scope>
    <source>
        <strain evidence="3 4">YIM 75000</strain>
    </source>
</reference>
<evidence type="ECO:0008006" key="5">
    <source>
        <dbReference type="Google" id="ProtNLM"/>
    </source>
</evidence>
<accession>A0A3A3Z6S5</accession>
<name>A0A3A3Z6S5_9ACTN</name>
<evidence type="ECO:0000256" key="2">
    <source>
        <dbReference type="SAM" id="SignalP"/>
    </source>
</evidence>
<comment type="caution">
    <text evidence="3">The sequence shown here is derived from an EMBL/GenBank/DDBJ whole genome shotgun (WGS) entry which is preliminary data.</text>
</comment>
<gene>
    <name evidence="3" type="ORF">D5H78_09310</name>
</gene>
<dbReference type="AlphaFoldDB" id="A0A3A3Z6S5"/>